<dbReference type="PROSITE" id="PS50043">
    <property type="entry name" value="HTH_LUXR_2"/>
    <property type="match status" value="1"/>
</dbReference>
<evidence type="ECO:0000256" key="3">
    <source>
        <dbReference type="ARBA" id="ARBA00023125"/>
    </source>
</evidence>
<dbReference type="CDD" id="cd06170">
    <property type="entry name" value="LuxR_C_like"/>
    <property type="match status" value="1"/>
</dbReference>
<dbReference type="InterPro" id="IPR016032">
    <property type="entry name" value="Sig_transdc_resp-reg_C-effctor"/>
</dbReference>
<keyword evidence="1" id="KW-0597">Phosphoprotein</keyword>
<dbReference type="PROSITE" id="PS00622">
    <property type="entry name" value="HTH_LUXR_1"/>
    <property type="match status" value="1"/>
</dbReference>
<evidence type="ECO:0000256" key="1">
    <source>
        <dbReference type="ARBA" id="ARBA00022553"/>
    </source>
</evidence>
<evidence type="ECO:0000256" key="2">
    <source>
        <dbReference type="ARBA" id="ARBA00023015"/>
    </source>
</evidence>
<keyword evidence="4" id="KW-0804">Transcription</keyword>
<dbReference type="Gene3D" id="1.10.10.10">
    <property type="entry name" value="Winged helix-like DNA-binding domain superfamily/Winged helix DNA-binding domain"/>
    <property type="match status" value="1"/>
</dbReference>
<dbReference type="PANTHER" id="PTHR43214">
    <property type="entry name" value="TWO-COMPONENT RESPONSE REGULATOR"/>
    <property type="match status" value="1"/>
</dbReference>
<dbReference type="SMART" id="SM00448">
    <property type="entry name" value="REC"/>
    <property type="match status" value="1"/>
</dbReference>
<dbReference type="PANTHER" id="PTHR43214:SF41">
    <property type="entry name" value="NITRATE_NITRITE RESPONSE REGULATOR PROTEIN NARP"/>
    <property type="match status" value="1"/>
</dbReference>
<dbReference type="RefSeq" id="WP_045985140.1">
    <property type="nucleotide sequence ID" value="NZ_CP063052.1"/>
</dbReference>
<dbReference type="CDD" id="cd17535">
    <property type="entry name" value="REC_NarL-like"/>
    <property type="match status" value="1"/>
</dbReference>
<dbReference type="PROSITE" id="PS50110">
    <property type="entry name" value="RESPONSE_REGULATORY"/>
    <property type="match status" value="1"/>
</dbReference>
<organism evidence="6">
    <name type="scientific">Vibrio coralliilyticus</name>
    <dbReference type="NCBI Taxonomy" id="190893"/>
    <lineage>
        <taxon>Bacteria</taxon>
        <taxon>Pseudomonadati</taxon>
        <taxon>Pseudomonadota</taxon>
        <taxon>Gammaproteobacteria</taxon>
        <taxon>Vibrionales</taxon>
        <taxon>Vibrionaceae</taxon>
        <taxon>Vibrio</taxon>
    </lineage>
</organism>
<sequence>MPSYKVLVLDNQPLMRDSIEHLVVSIISNAQVFQSDSTTSALTILRDNEINLIILEINLEVSDGFEFIRRVKAHGYSGKVLFFSGSKHTMFSQAAFKLGADGYLSKLESSKIIKEAILAIIQDGSAFRYNAQSKPIVCLSSRETTVLNYLLQGYSNKRISELLSLSAKTISTYKSRILSKYEVDTMFELIQMKEHQLLSQKGSI</sequence>
<comment type="caution">
    <text evidence="6">The sequence shown here is derived from an EMBL/GenBank/DDBJ whole genome shotgun (WGS) entry which is preliminary data.</text>
</comment>
<comment type="caution">
    <text evidence="5">Lacks conserved residue(s) required for the propagation of feature annotation.</text>
</comment>
<dbReference type="InterPro" id="IPR011006">
    <property type="entry name" value="CheY-like_superfamily"/>
</dbReference>
<dbReference type="GO" id="GO:0003677">
    <property type="term" value="F:DNA binding"/>
    <property type="evidence" value="ECO:0007669"/>
    <property type="project" value="UniProtKB-KW"/>
</dbReference>
<evidence type="ECO:0000313" key="6">
    <source>
        <dbReference type="EMBL" id="KJY77154.1"/>
    </source>
</evidence>
<name>A0A837GA63_9VIBR</name>
<dbReference type="SMART" id="SM00421">
    <property type="entry name" value="HTH_LUXR"/>
    <property type="match status" value="1"/>
</dbReference>
<dbReference type="InterPro" id="IPR001789">
    <property type="entry name" value="Sig_transdc_resp-reg_receiver"/>
</dbReference>
<dbReference type="Gene3D" id="3.40.50.2300">
    <property type="match status" value="1"/>
</dbReference>
<evidence type="ECO:0000256" key="5">
    <source>
        <dbReference type="PROSITE-ProRule" id="PRU00169"/>
    </source>
</evidence>
<dbReference type="InterPro" id="IPR039420">
    <property type="entry name" value="WalR-like"/>
</dbReference>
<dbReference type="InterPro" id="IPR036388">
    <property type="entry name" value="WH-like_DNA-bd_sf"/>
</dbReference>
<dbReference type="SUPFAM" id="SSF46894">
    <property type="entry name" value="C-terminal effector domain of the bipartite response regulators"/>
    <property type="match status" value="1"/>
</dbReference>
<accession>A0A837GA63</accession>
<reference evidence="6" key="1">
    <citation type="journal article" date="2015" name="BMC Genomics">
        <title>Genome mining reveals unlocked bioactive potential of marine Gram-negative bacteria.</title>
        <authorList>
            <person name="Machado H."/>
            <person name="Sonnenschein E.C."/>
            <person name="Melchiorsen J."/>
            <person name="Gram L."/>
        </authorList>
    </citation>
    <scope>NUCLEOTIDE SEQUENCE</scope>
    <source>
        <strain evidence="6">S2052</strain>
    </source>
</reference>
<keyword evidence="3" id="KW-0238">DNA-binding</keyword>
<dbReference type="PRINTS" id="PR00038">
    <property type="entry name" value="HTHLUXR"/>
</dbReference>
<dbReference type="GO" id="GO:0006355">
    <property type="term" value="P:regulation of DNA-templated transcription"/>
    <property type="evidence" value="ECO:0007669"/>
    <property type="project" value="InterPro"/>
</dbReference>
<gene>
    <name evidence="6" type="ORF">TW71_04870</name>
</gene>
<keyword evidence="2" id="KW-0805">Transcription regulation</keyword>
<dbReference type="Pfam" id="PF00072">
    <property type="entry name" value="Response_reg"/>
    <property type="match status" value="1"/>
</dbReference>
<protein>
    <submittedName>
        <fullName evidence="6">Regulator</fullName>
    </submittedName>
</protein>
<dbReference type="AlphaFoldDB" id="A0A837GA63"/>
<evidence type="ECO:0000256" key="4">
    <source>
        <dbReference type="ARBA" id="ARBA00023163"/>
    </source>
</evidence>
<dbReference type="InterPro" id="IPR000792">
    <property type="entry name" value="Tscrpt_reg_LuxR_C"/>
</dbReference>
<dbReference type="SUPFAM" id="SSF52172">
    <property type="entry name" value="CheY-like"/>
    <property type="match status" value="1"/>
</dbReference>
<dbReference type="Pfam" id="PF00196">
    <property type="entry name" value="GerE"/>
    <property type="match status" value="1"/>
</dbReference>
<dbReference type="GO" id="GO:0000160">
    <property type="term" value="P:phosphorelay signal transduction system"/>
    <property type="evidence" value="ECO:0007669"/>
    <property type="project" value="InterPro"/>
</dbReference>
<dbReference type="InterPro" id="IPR058245">
    <property type="entry name" value="NreC/VraR/RcsB-like_REC"/>
</dbReference>
<dbReference type="EMBL" id="JXXR01000002">
    <property type="protein sequence ID" value="KJY77154.1"/>
    <property type="molecule type" value="Genomic_DNA"/>
</dbReference>
<proteinExistence type="predicted"/>